<dbReference type="AlphaFoldDB" id="A0A9W9ZYA8"/>
<dbReference type="InterPro" id="IPR036770">
    <property type="entry name" value="Ankyrin_rpt-contain_sf"/>
</dbReference>
<dbReference type="PROSITE" id="PS50088">
    <property type="entry name" value="ANK_REPEAT"/>
    <property type="match status" value="2"/>
</dbReference>
<organism evidence="4 5">
    <name type="scientific">Desmophyllum pertusum</name>
    <dbReference type="NCBI Taxonomy" id="174260"/>
    <lineage>
        <taxon>Eukaryota</taxon>
        <taxon>Metazoa</taxon>
        <taxon>Cnidaria</taxon>
        <taxon>Anthozoa</taxon>
        <taxon>Hexacorallia</taxon>
        <taxon>Scleractinia</taxon>
        <taxon>Caryophylliina</taxon>
        <taxon>Caryophylliidae</taxon>
        <taxon>Desmophyllum</taxon>
    </lineage>
</organism>
<keyword evidence="1" id="KW-0677">Repeat</keyword>
<gene>
    <name evidence="4" type="ORF">OS493_027163</name>
</gene>
<dbReference type="SUPFAM" id="SSF48403">
    <property type="entry name" value="Ankyrin repeat"/>
    <property type="match status" value="1"/>
</dbReference>
<reference evidence="4" key="1">
    <citation type="submission" date="2023-01" db="EMBL/GenBank/DDBJ databases">
        <title>Genome assembly of the deep-sea coral Lophelia pertusa.</title>
        <authorList>
            <person name="Herrera S."/>
            <person name="Cordes E."/>
        </authorList>
    </citation>
    <scope>NUCLEOTIDE SEQUENCE</scope>
    <source>
        <strain evidence="4">USNM1676648</strain>
        <tissue evidence="4">Polyp</tissue>
    </source>
</reference>
<dbReference type="PRINTS" id="PR01415">
    <property type="entry name" value="ANKYRIN"/>
</dbReference>
<evidence type="ECO:0000256" key="3">
    <source>
        <dbReference type="PROSITE-ProRule" id="PRU00023"/>
    </source>
</evidence>
<evidence type="ECO:0000313" key="5">
    <source>
        <dbReference type="Proteomes" id="UP001163046"/>
    </source>
</evidence>
<dbReference type="OrthoDB" id="194358at2759"/>
<comment type="caution">
    <text evidence="4">The sequence shown here is derived from an EMBL/GenBank/DDBJ whole genome shotgun (WGS) entry which is preliminary data.</text>
</comment>
<dbReference type="PANTHER" id="PTHR24198">
    <property type="entry name" value="ANKYRIN REPEAT AND PROTEIN KINASE DOMAIN-CONTAINING PROTEIN"/>
    <property type="match status" value="1"/>
</dbReference>
<dbReference type="SMART" id="SM00248">
    <property type="entry name" value="ANK"/>
    <property type="match status" value="3"/>
</dbReference>
<accession>A0A9W9ZYA8</accession>
<dbReference type="Gene3D" id="1.25.40.20">
    <property type="entry name" value="Ankyrin repeat-containing domain"/>
    <property type="match status" value="1"/>
</dbReference>
<keyword evidence="2 3" id="KW-0040">ANK repeat</keyword>
<evidence type="ECO:0008006" key="6">
    <source>
        <dbReference type="Google" id="ProtNLM"/>
    </source>
</evidence>
<proteinExistence type="predicted"/>
<feature type="repeat" description="ANK" evidence="3">
    <location>
        <begin position="44"/>
        <end position="76"/>
    </location>
</feature>
<dbReference type="PANTHER" id="PTHR24198:SF165">
    <property type="entry name" value="ANKYRIN REPEAT-CONTAINING PROTEIN-RELATED"/>
    <property type="match status" value="1"/>
</dbReference>
<protein>
    <recommendedName>
        <fullName evidence="6">Ankyrin repeat protein</fullName>
    </recommendedName>
</protein>
<name>A0A9W9ZYA8_9CNID</name>
<evidence type="ECO:0000313" key="4">
    <source>
        <dbReference type="EMBL" id="KAJ7390127.1"/>
    </source>
</evidence>
<dbReference type="Pfam" id="PF12796">
    <property type="entry name" value="Ank_2"/>
    <property type="match status" value="1"/>
</dbReference>
<dbReference type="Proteomes" id="UP001163046">
    <property type="component" value="Unassembled WGS sequence"/>
</dbReference>
<sequence length="196" mass="21872">MSQKRNSQNAEFVEFIRKGDLEGVKRILLEQGNDLLLKKKFGEFKETALHLAVKHGHESIVKHLLEIGADIHATDHHLRTVLHTVFETGDINIITLILQCQGVKVNATEEYGNTPVKLAAEKGNIRAVKLLMEKGADITIADKVGCLYSLSLGISTEFHQTPDFEFSRTPVGDLGWNSPELWRSGKEFLQTQISGL</sequence>
<dbReference type="EMBL" id="MU825420">
    <property type="protein sequence ID" value="KAJ7390127.1"/>
    <property type="molecule type" value="Genomic_DNA"/>
</dbReference>
<dbReference type="PROSITE" id="PS50297">
    <property type="entry name" value="ANK_REP_REGION"/>
    <property type="match status" value="2"/>
</dbReference>
<dbReference type="InterPro" id="IPR002110">
    <property type="entry name" value="Ankyrin_rpt"/>
</dbReference>
<keyword evidence="5" id="KW-1185">Reference proteome</keyword>
<evidence type="ECO:0000256" key="1">
    <source>
        <dbReference type="ARBA" id="ARBA00022737"/>
    </source>
</evidence>
<evidence type="ECO:0000256" key="2">
    <source>
        <dbReference type="ARBA" id="ARBA00023043"/>
    </source>
</evidence>
<feature type="repeat" description="ANK" evidence="3">
    <location>
        <begin position="111"/>
        <end position="143"/>
    </location>
</feature>